<feature type="transmembrane region" description="Helical" evidence="8">
    <location>
        <begin position="377"/>
        <end position="398"/>
    </location>
</feature>
<evidence type="ECO:0000256" key="2">
    <source>
        <dbReference type="ARBA" id="ARBA00009457"/>
    </source>
</evidence>
<dbReference type="Proteomes" id="UP001176521">
    <property type="component" value="Unassembled WGS sequence"/>
</dbReference>
<dbReference type="PIRSF" id="PIRSF015840">
    <property type="entry name" value="DUF284_TM_euk"/>
    <property type="match status" value="1"/>
</dbReference>
<evidence type="ECO:0000313" key="9">
    <source>
        <dbReference type="EMBL" id="KAK0524539.1"/>
    </source>
</evidence>
<proteinExistence type="inferred from homology"/>
<comment type="similarity">
    <text evidence="2 6">Belongs to the CDC50/LEM3 family.</text>
</comment>
<evidence type="ECO:0000256" key="4">
    <source>
        <dbReference type="ARBA" id="ARBA00022989"/>
    </source>
</evidence>
<dbReference type="PANTHER" id="PTHR10926:SF0">
    <property type="entry name" value="CDC50, ISOFORM A"/>
    <property type="match status" value="1"/>
</dbReference>
<name>A0AAN6G746_9BASI</name>
<keyword evidence="5 6" id="KW-0472">Membrane</keyword>
<dbReference type="GO" id="GO:0045332">
    <property type="term" value="P:phospholipid translocation"/>
    <property type="evidence" value="ECO:0007669"/>
    <property type="project" value="UniProtKB-UniRule"/>
</dbReference>
<accession>A0AAN6G746</accession>
<evidence type="ECO:0000256" key="1">
    <source>
        <dbReference type="ARBA" id="ARBA00004141"/>
    </source>
</evidence>
<dbReference type="EMBL" id="JAPDMQ010000446">
    <property type="protein sequence ID" value="KAK0524539.1"/>
    <property type="molecule type" value="Genomic_DNA"/>
</dbReference>
<dbReference type="PANTHER" id="PTHR10926">
    <property type="entry name" value="CELL CYCLE CONTROL PROTEIN 50"/>
    <property type="match status" value="1"/>
</dbReference>
<evidence type="ECO:0000256" key="8">
    <source>
        <dbReference type="SAM" id="Phobius"/>
    </source>
</evidence>
<sequence length="417" mass="46211">MAIFRRKPIGSLDADPAQTDASAAAPNLDSASSSGGKDKKAPFTQRKPANTAFRQQRIRAWQPILTPRSVLPTLFLVGLICAPIGAVLYYYSLQVREFTIDYTECATTAPRDGRPTDIPSSKYSFNVPGTSTSNFSVPQWEYVANTSSPNGMACNVYFSVPVTLGPSVFLYYKLTNYYQNHRRYIKSIDTDQLLGKQVSTNDLGNGNCKPLAKDDATGLPIYPCGLIANSMFNDPIMIGRPANQPDLPYTMSEKNIVWPGEKDKYRPPAYQPGGQVLPPPYWRGSAPANAGVVTPYSFPNGYNTTIFNPVDDEHFMVWMKPAGLPTFRKLYKRQDDTPMEAGRYRITIFDTYPVSMFKGTKSLVFTTSSWVGGRNPFLGLAYVATAGLCIVLGILFTARHLIKPRKLGDLSLLSWNR</sequence>
<dbReference type="GO" id="GO:0005783">
    <property type="term" value="C:endoplasmic reticulum"/>
    <property type="evidence" value="ECO:0007669"/>
    <property type="project" value="TreeGrafter"/>
</dbReference>
<comment type="subcellular location">
    <subcellularLocation>
        <location evidence="1">Membrane</location>
        <topology evidence="1">Multi-pass membrane protein</topology>
    </subcellularLocation>
</comment>
<feature type="compositionally biased region" description="Low complexity" evidence="7">
    <location>
        <begin position="13"/>
        <end position="35"/>
    </location>
</feature>
<keyword evidence="10" id="KW-1185">Reference proteome</keyword>
<dbReference type="GO" id="GO:0005794">
    <property type="term" value="C:Golgi apparatus"/>
    <property type="evidence" value="ECO:0007669"/>
    <property type="project" value="TreeGrafter"/>
</dbReference>
<evidence type="ECO:0000256" key="5">
    <source>
        <dbReference type="ARBA" id="ARBA00023136"/>
    </source>
</evidence>
<keyword evidence="3 8" id="KW-0812">Transmembrane</keyword>
<feature type="transmembrane region" description="Helical" evidence="8">
    <location>
        <begin position="69"/>
        <end position="91"/>
    </location>
</feature>
<evidence type="ECO:0000313" key="10">
    <source>
        <dbReference type="Proteomes" id="UP001176521"/>
    </source>
</evidence>
<keyword evidence="4 8" id="KW-1133">Transmembrane helix</keyword>
<feature type="region of interest" description="Disordered" evidence="7">
    <location>
        <begin position="1"/>
        <end position="49"/>
    </location>
</feature>
<evidence type="ECO:0000256" key="7">
    <source>
        <dbReference type="SAM" id="MobiDB-lite"/>
    </source>
</evidence>
<protein>
    <submittedName>
        <fullName evidence="9">Alkylphosphocholine resistance protein lem3</fullName>
    </submittedName>
</protein>
<dbReference type="InterPro" id="IPR005045">
    <property type="entry name" value="CDC50/LEM3_fam"/>
</dbReference>
<dbReference type="AlphaFoldDB" id="A0AAN6G746"/>
<evidence type="ECO:0000256" key="3">
    <source>
        <dbReference type="ARBA" id="ARBA00022692"/>
    </source>
</evidence>
<dbReference type="Pfam" id="PF03381">
    <property type="entry name" value="CDC50"/>
    <property type="match status" value="1"/>
</dbReference>
<gene>
    <name evidence="9" type="primary">LEM3_2</name>
    <name evidence="9" type="ORF">OC842_005806</name>
</gene>
<comment type="caution">
    <text evidence="9">The sequence shown here is derived from an EMBL/GenBank/DDBJ whole genome shotgun (WGS) entry which is preliminary data.</text>
</comment>
<organism evidence="9 10">
    <name type="scientific">Tilletia horrida</name>
    <dbReference type="NCBI Taxonomy" id="155126"/>
    <lineage>
        <taxon>Eukaryota</taxon>
        <taxon>Fungi</taxon>
        <taxon>Dikarya</taxon>
        <taxon>Basidiomycota</taxon>
        <taxon>Ustilaginomycotina</taxon>
        <taxon>Exobasidiomycetes</taxon>
        <taxon>Tilletiales</taxon>
        <taxon>Tilletiaceae</taxon>
        <taxon>Tilletia</taxon>
    </lineage>
</organism>
<evidence type="ECO:0000256" key="6">
    <source>
        <dbReference type="PIRNR" id="PIRNR015840"/>
    </source>
</evidence>
<reference evidence="9" key="1">
    <citation type="journal article" date="2023" name="PhytoFront">
        <title>Draft Genome Resources of Seven Strains of Tilletia horrida, Causal Agent of Kernel Smut of Rice.</title>
        <authorList>
            <person name="Khanal S."/>
            <person name="Antony Babu S."/>
            <person name="Zhou X.G."/>
        </authorList>
    </citation>
    <scope>NUCLEOTIDE SEQUENCE</scope>
    <source>
        <strain evidence="9">TX3</strain>
    </source>
</reference>
<dbReference type="GO" id="GO:0005886">
    <property type="term" value="C:plasma membrane"/>
    <property type="evidence" value="ECO:0007669"/>
    <property type="project" value="TreeGrafter"/>
</dbReference>